<dbReference type="PANTHER" id="PTHR31236:SF2">
    <property type="entry name" value="BURP DOMAIN PROTEIN RD22"/>
    <property type="match status" value="1"/>
</dbReference>
<keyword evidence="4" id="KW-1185">Reference proteome</keyword>
<reference evidence="2" key="1">
    <citation type="submission" date="2015-06" db="EMBL/GenBank/DDBJ databases">
        <title>The genome of the seagrass Zostera marina.</title>
        <authorList>
            <person name="Olsen J.L."/>
            <person name="Schmutz J."/>
            <person name="Jenkins J."/>
            <person name="Grimwood J."/>
            <person name="Amirebrahimi M."/>
            <person name="Tice H."/>
            <person name="Chovatia M."/>
            <person name="Van de Peer Y."/>
            <person name="Rouze P."/>
            <person name="Verhelst B."/>
            <person name="Lin Y.-C."/>
        </authorList>
    </citation>
    <scope>NUCLEOTIDE SEQUENCE [LARGE SCALE GENOMIC DNA]</scope>
    <source>
        <strain evidence="2">Finnish</strain>
    </source>
</reference>
<feature type="domain" description="BURP" evidence="1">
    <location>
        <begin position="92"/>
        <end position="306"/>
    </location>
</feature>
<evidence type="ECO:0000313" key="3">
    <source>
        <dbReference type="EMBL" id="KMZ70899.1"/>
    </source>
</evidence>
<dbReference type="Proteomes" id="UP000036987">
    <property type="component" value="Unassembled WGS sequence"/>
</dbReference>
<reference evidence="4" key="2">
    <citation type="journal article" date="2016" name="Nature">
        <title>The genome of the seagrass Zostera marina reveals angiosperm adaptation to the sea.</title>
        <authorList>
            <person name="Olsen J.L."/>
            <person name="Rouze P."/>
            <person name="Verhelst B."/>
            <person name="Lin Y.-C."/>
            <person name="Bayer T."/>
            <person name="Collen J."/>
            <person name="Dattolo E."/>
            <person name="De Paoli E."/>
            <person name="Dittami S."/>
            <person name="Maumus F."/>
            <person name="Michel G."/>
            <person name="Kersting A."/>
            <person name="Lauritano C."/>
            <person name="Lohaus R."/>
            <person name="Toepel M."/>
            <person name="Tonon T."/>
            <person name="Vanneste K."/>
            <person name="Amirebrahimi M."/>
            <person name="Brakel J."/>
            <person name="Bostroem C."/>
            <person name="Chovatia M."/>
            <person name="Grimwood J."/>
            <person name="Jenkins J.W."/>
            <person name="Jueterbock A."/>
            <person name="Mraz A."/>
            <person name="Stam W.T."/>
            <person name="Tice H."/>
            <person name="Bornberg-Bauer E."/>
            <person name="Green P.J."/>
            <person name="Pearson G.A."/>
            <person name="Procaccini G."/>
            <person name="Duarte C.M."/>
            <person name="Schmutz J."/>
            <person name="Reusch T.B.H."/>
            <person name="Van de Peer Y."/>
        </authorList>
    </citation>
    <scope>NUCLEOTIDE SEQUENCE [LARGE SCALE GENOMIC DNA]</scope>
    <source>
        <strain evidence="4">cv. Finnish</strain>
    </source>
</reference>
<dbReference type="InterPro" id="IPR044816">
    <property type="entry name" value="BURP"/>
</dbReference>
<name>A0A0K9NUZ8_ZOSMR</name>
<dbReference type="OMA" id="YCHELEA"/>
<sequence length="307" mass="33945">MAFVVHGRPTSASSSAQLVYWNSILQKTPIPTPVQNLLNTDVRNPFEVSTSICEDDSIGFNKEKSIQKYDHVLDINTFCPKKKNSDTNDANFFLESALAKKSSLNLHFYLTTTVSGGFMDRSVADSIPISSQNLQNILKRFSVEPNSMAANMIRESIEVCETPAMPNEKKLCATSLESMVDFATSILETTNVKALSTVVLNKNDGLKQRYSIASSVLKGTRSRSVACHPSTFPYALYFCHTMHNTRTYSVSLVGENGSKIEAIAACHEETSNWSPEHISFRLLNVKPGEGSICHFLSQNSVAWIVSE</sequence>
<dbReference type="SMART" id="SM01045">
    <property type="entry name" value="BURP"/>
    <property type="match status" value="1"/>
</dbReference>
<comment type="caution">
    <text evidence="2">The sequence shown here is derived from an EMBL/GenBank/DDBJ whole genome shotgun (WGS) entry which is preliminary data.</text>
</comment>
<gene>
    <name evidence="3" type="ORF">ZOSMA_191G00180</name>
    <name evidence="2" type="ORF">ZOSMA_63G00020</name>
</gene>
<protein>
    <submittedName>
        <fullName evidence="2">BURP domain-containing protein</fullName>
    </submittedName>
</protein>
<dbReference type="AlphaFoldDB" id="A0A0K9NUZ8"/>
<dbReference type="PROSITE" id="PS51277">
    <property type="entry name" value="BURP"/>
    <property type="match status" value="1"/>
</dbReference>
<dbReference type="OrthoDB" id="780559at2759"/>
<evidence type="ECO:0000313" key="4">
    <source>
        <dbReference type="Proteomes" id="UP000036987"/>
    </source>
</evidence>
<dbReference type="EMBL" id="LFYR01000701">
    <property type="protein sequence ID" value="KMZ70899.1"/>
    <property type="molecule type" value="Genomic_DNA"/>
</dbReference>
<organism evidence="2 4">
    <name type="scientific">Zostera marina</name>
    <name type="common">Eelgrass</name>
    <dbReference type="NCBI Taxonomy" id="29655"/>
    <lineage>
        <taxon>Eukaryota</taxon>
        <taxon>Viridiplantae</taxon>
        <taxon>Streptophyta</taxon>
        <taxon>Embryophyta</taxon>
        <taxon>Tracheophyta</taxon>
        <taxon>Spermatophyta</taxon>
        <taxon>Magnoliopsida</taxon>
        <taxon>Liliopsida</taxon>
        <taxon>Zosteraceae</taxon>
        <taxon>Zostera</taxon>
    </lineage>
</organism>
<evidence type="ECO:0000259" key="1">
    <source>
        <dbReference type="PROSITE" id="PS51277"/>
    </source>
</evidence>
<dbReference type="EMBL" id="LFYR01001699">
    <property type="protein sequence ID" value="KMZ59892.1"/>
    <property type="molecule type" value="Genomic_DNA"/>
</dbReference>
<dbReference type="STRING" id="29655.A0A0K9NUZ8"/>
<evidence type="ECO:0000313" key="2">
    <source>
        <dbReference type="EMBL" id="KMZ59892.1"/>
    </source>
</evidence>
<dbReference type="PANTHER" id="PTHR31236">
    <property type="entry name" value="BURP DOMAIN PROTEIN USPL1-LIKE"/>
    <property type="match status" value="1"/>
</dbReference>
<accession>A0A0K9NUZ8</accession>
<dbReference type="InterPro" id="IPR004873">
    <property type="entry name" value="BURP_dom"/>
</dbReference>
<dbReference type="Pfam" id="PF03181">
    <property type="entry name" value="BURP"/>
    <property type="match status" value="1"/>
</dbReference>
<proteinExistence type="predicted"/>